<keyword evidence="2" id="KW-1185">Reference proteome</keyword>
<dbReference type="EMBL" id="BSDI01000039">
    <property type="protein sequence ID" value="GLI01002.1"/>
    <property type="molecule type" value="Genomic_DNA"/>
</dbReference>
<accession>A0ABQ5R555</accession>
<protein>
    <submittedName>
        <fullName evidence="1">Uncharacterized protein</fullName>
    </submittedName>
</protein>
<evidence type="ECO:0000313" key="1">
    <source>
        <dbReference type="EMBL" id="GLI01002.1"/>
    </source>
</evidence>
<name>A0ABQ5R555_9ACTN</name>
<organism evidence="1 2">
    <name type="scientific">Phytohabitans aurantiacus</name>
    <dbReference type="NCBI Taxonomy" id="3016789"/>
    <lineage>
        <taxon>Bacteria</taxon>
        <taxon>Bacillati</taxon>
        <taxon>Actinomycetota</taxon>
        <taxon>Actinomycetes</taxon>
        <taxon>Micromonosporales</taxon>
        <taxon>Micromonosporaceae</taxon>
    </lineage>
</organism>
<dbReference type="Proteomes" id="UP001144280">
    <property type="component" value="Unassembled WGS sequence"/>
</dbReference>
<dbReference type="RefSeq" id="WP_281901693.1">
    <property type="nucleotide sequence ID" value="NZ_BSDI01000039.1"/>
</dbReference>
<comment type="caution">
    <text evidence="1">The sequence shown here is derived from an EMBL/GenBank/DDBJ whole genome shotgun (WGS) entry which is preliminary data.</text>
</comment>
<proteinExistence type="predicted"/>
<sequence length="91" mass="9997">MREYRTTIRVAGNTAAPALYALRAKGYAVTLSYAPLDGAEYAAEKDGRLFSATTAEELLGLVAMWEVRGDNWRACTDDERAWHDALVEAAT</sequence>
<reference evidence="1" key="1">
    <citation type="submission" date="2022-12" db="EMBL/GenBank/DDBJ databases">
        <title>New Phytohabitans aurantiacus sp. RD004123 nov., an actinomycete isolated from soil.</title>
        <authorList>
            <person name="Triningsih D.W."/>
            <person name="Harunari E."/>
            <person name="Igarashi Y."/>
        </authorList>
    </citation>
    <scope>NUCLEOTIDE SEQUENCE</scope>
    <source>
        <strain evidence="1">RD004123</strain>
    </source>
</reference>
<evidence type="ECO:0000313" key="2">
    <source>
        <dbReference type="Proteomes" id="UP001144280"/>
    </source>
</evidence>
<gene>
    <name evidence="1" type="ORF">Pa4123_62780</name>
</gene>